<evidence type="ECO:0000259" key="6">
    <source>
        <dbReference type="PROSITE" id="PS51175"/>
    </source>
</evidence>
<evidence type="ECO:0000256" key="2">
    <source>
        <dbReference type="ARBA" id="ARBA00022729"/>
    </source>
</evidence>
<feature type="domain" description="CBM6" evidence="6">
    <location>
        <begin position="723"/>
        <end position="851"/>
    </location>
</feature>
<accession>A0A7X2S600</accession>
<dbReference type="CDD" id="cd08023">
    <property type="entry name" value="GH16_laminarinase_like"/>
    <property type="match status" value="1"/>
</dbReference>
<dbReference type="InterPro" id="IPR040751">
    <property type="entry name" value="SbsC_C"/>
</dbReference>
<dbReference type="RefSeq" id="WP_155112660.1">
    <property type="nucleotide sequence ID" value="NZ_WMIB01000011.1"/>
</dbReference>
<dbReference type="GO" id="GO:0005975">
    <property type="term" value="P:carbohydrate metabolic process"/>
    <property type="evidence" value="ECO:0007669"/>
    <property type="project" value="InterPro"/>
</dbReference>
<evidence type="ECO:0000259" key="7">
    <source>
        <dbReference type="PROSITE" id="PS51762"/>
    </source>
</evidence>
<dbReference type="PANTHER" id="PTHR10963">
    <property type="entry name" value="GLYCOSYL HYDROLASE-RELATED"/>
    <property type="match status" value="1"/>
</dbReference>
<feature type="chain" id="PRO_5030735985" evidence="5">
    <location>
        <begin position="24"/>
        <end position="855"/>
    </location>
</feature>
<keyword evidence="3 8" id="KW-0378">Hydrolase</keyword>
<dbReference type="SUPFAM" id="SSF49899">
    <property type="entry name" value="Concanavalin A-like lectins/glucanases"/>
    <property type="match status" value="1"/>
</dbReference>
<dbReference type="AlphaFoldDB" id="A0A7X2S600"/>
<dbReference type="Gene3D" id="2.60.120.200">
    <property type="match status" value="1"/>
</dbReference>
<dbReference type="PROSITE" id="PS51762">
    <property type="entry name" value="GH16_2"/>
    <property type="match status" value="1"/>
</dbReference>
<evidence type="ECO:0000313" key="9">
    <source>
        <dbReference type="Proteomes" id="UP000434639"/>
    </source>
</evidence>
<evidence type="ECO:0000256" key="1">
    <source>
        <dbReference type="ARBA" id="ARBA00006865"/>
    </source>
</evidence>
<dbReference type="Pfam" id="PF18316">
    <property type="entry name" value="S-l_SbsC_C"/>
    <property type="match status" value="1"/>
</dbReference>
<dbReference type="GO" id="GO:0004553">
    <property type="term" value="F:hydrolase activity, hydrolyzing O-glycosyl compounds"/>
    <property type="evidence" value="ECO:0007669"/>
    <property type="project" value="InterPro"/>
</dbReference>
<proteinExistence type="inferred from homology"/>
<evidence type="ECO:0000256" key="3">
    <source>
        <dbReference type="ARBA" id="ARBA00022801"/>
    </source>
</evidence>
<dbReference type="GO" id="GO:0030246">
    <property type="term" value="F:carbohydrate binding"/>
    <property type="evidence" value="ECO:0007669"/>
    <property type="project" value="InterPro"/>
</dbReference>
<dbReference type="SMART" id="SM00606">
    <property type="entry name" value="CBD_IV"/>
    <property type="match status" value="1"/>
</dbReference>
<dbReference type="InterPro" id="IPR003305">
    <property type="entry name" value="CenC_carb-bd"/>
</dbReference>
<dbReference type="InterPro" id="IPR006584">
    <property type="entry name" value="Cellulose-bd_IV"/>
</dbReference>
<dbReference type="InterPro" id="IPR008979">
    <property type="entry name" value="Galactose-bd-like_sf"/>
</dbReference>
<feature type="region of interest" description="Disordered" evidence="4">
    <location>
        <begin position="68"/>
        <end position="88"/>
    </location>
</feature>
<dbReference type="InterPro" id="IPR013320">
    <property type="entry name" value="ConA-like_dom_sf"/>
</dbReference>
<gene>
    <name evidence="8" type="ORF">GKZ89_12070</name>
</gene>
<evidence type="ECO:0000256" key="4">
    <source>
        <dbReference type="SAM" id="MobiDB-lite"/>
    </source>
</evidence>
<keyword evidence="2 5" id="KW-0732">Signal</keyword>
<evidence type="ECO:0000313" key="8">
    <source>
        <dbReference type="EMBL" id="MTH54140.1"/>
    </source>
</evidence>
<dbReference type="InterPro" id="IPR000757">
    <property type="entry name" value="Beta-glucanase-like"/>
</dbReference>
<dbReference type="PROSITE" id="PS51175">
    <property type="entry name" value="CBM6"/>
    <property type="match status" value="1"/>
</dbReference>
<dbReference type="Pfam" id="PF03422">
    <property type="entry name" value="CBM_6"/>
    <property type="match status" value="1"/>
</dbReference>
<name>A0A7X2S600_9BACI</name>
<dbReference type="Pfam" id="PF00722">
    <property type="entry name" value="Glyco_hydro_16"/>
    <property type="match status" value="1"/>
</dbReference>
<comment type="caution">
    <text evidence="8">The sequence shown here is derived from an EMBL/GenBank/DDBJ whole genome shotgun (WGS) entry which is preliminary data.</text>
</comment>
<reference evidence="8 9" key="1">
    <citation type="journal article" date="2017" name="Int. J. Syst. Evol. Microbiol.">
        <title>Bacillus mangrovi sp. nov., isolated from a sediment sample from a mangrove forest.</title>
        <authorList>
            <person name="Gupta V."/>
            <person name="Singh P.K."/>
            <person name="Korpole S."/>
            <person name="Tanuku N.R.S."/>
            <person name="Pinnaka A.K."/>
        </authorList>
    </citation>
    <scope>NUCLEOTIDE SEQUENCE [LARGE SCALE GENOMIC DNA]</scope>
    <source>
        <strain evidence="8 9">KCTC 33872</strain>
    </source>
</reference>
<dbReference type="EMBL" id="WMIB01000011">
    <property type="protein sequence ID" value="MTH54140.1"/>
    <property type="molecule type" value="Genomic_DNA"/>
</dbReference>
<dbReference type="Proteomes" id="UP000434639">
    <property type="component" value="Unassembled WGS sequence"/>
</dbReference>
<dbReference type="InterPro" id="IPR050546">
    <property type="entry name" value="Glycosyl_Hydrlase_16"/>
</dbReference>
<dbReference type="CDD" id="cd04080">
    <property type="entry name" value="CBM6_cellulase-like"/>
    <property type="match status" value="1"/>
</dbReference>
<dbReference type="Pfam" id="PF02018">
    <property type="entry name" value="CBM_4_9"/>
    <property type="match status" value="2"/>
</dbReference>
<keyword evidence="9" id="KW-1185">Reference proteome</keyword>
<feature type="domain" description="GH16" evidence="7">
    <location>
        <begin position="137"/>
        <end position="377"/>
    </location>
</feature>
<dbReference type="PANTHER" id="PTHR10963:SF55">
    <property type="entry name" value="GLYCOSIDE HYDROLASE FAMILY 16 PROTEIN"/>
    <property type="match status" value="1"/>
</dbReference>
<dbReference type="SUPFAM" id="SSF49785">
    <property type="entry name" value="Galactose-binding domain-like"/>
    <property type="match status" value="3"/>
</dbReference>
<dbReference type="OrthoDB" id="9809583at2"/>
<dbReference type="Gene3D" id="2.60.120.260">
    <property type="entry name" value="Galactose-binding domain-like"/>
    <property type="match status" value="3"/>
</dbReference>
<feature type="signal peptide" evidence="5">
    <location>
        <begin position="1"/>
        <end position="23"/>
    </location>
</feature>
<comment type="similarity">
    <text evidence="1">Belongs to the glycosyl hydrolase 16 family.</text>
</comment>
<dbReference type="InterPro" id="IPR005084">
    <property type="entry name" value="CBM6"/>
</dbReference>
<evidence type="ECO:0000256" key="5">
    <source>
        <dbReference type="SAM" id="SignalP"/>
    </source>
</evidence>
<protein>
    <submittedName>
        <fullName evidence="8">Family 16 glycosylhydrolase</fullName>
    </submittedName>
</protein>
<sequence>MRKFTGMMISCMLIAGLTGPAEAAGSKKEIPFHPVAIKGEVHGTAKLIIPMPKSHHIGVKVSNEPFGKVKPGDVMPKDRTVTNPYRSGSDLTGVDSRINKYAGVYLLDSADRIVDFEQITLKENQIQKEDWNLIWQDEFTGASIDEGKWNFIQGGGGYGNNELQNYTNRSKNARVEDGSLVIEAHKEPLGGNDYTSAKLTTQNKGDWTYGRYEIRAKLPKGQGIWPAIWMMPTDYDLYSGWPASGEIDIMELLGHAPNEVHGTLHYGLPWKNTGEVYRLPQGAKDFSEDYHTFSIDWEPGEFRWYVDGVLYAKQNDWYSKNANAAAPYTYPAPFDRDFFLQLNLAVGGNWPGYPDSTTQFPNRMLVDYVRVYELDGEYREAGDRPAAKEVTADLRPPLADGNYVYNGEFEAGLTDWKFQPFEPSTLFGGEGTAEQVNGEAKISITKPGDAVHAVQFVQPNLPVEKGERYRLTLDARSDGPRAAGINISGPERSYARYLSDQTLSLTDSMQSFSYEFDMESETDPHARLEFNLGQSSDRPVWIDHVKLVKLPKDPNAPKKVLPDGNYIYNGTFDQGTARMEFWDLSADKGSKASASVGEAVAERKLHVDIKKTGSYGEAIRLSQSKLNLEKEAAYLLTFDAKAEAVRQLGFQVTNENRSAFYTKTEQIALTKEMQSYQLLVQPSESNPNSVIEFLLGGNRAGVTIDNIRMKRLAKPAVLDAANKRIEAESYQDMFGVQSGGTSVGWIDTGDWMQYAVDVKEAGDYKVAFAAASGRDGGTFTLLTKAGNQFTGDLPPGEIKPEQADARSEAAIPQTGGWDTWKTFETSIRLEKGIQTLQVYAPNANLDWMEFTKTGN</sequence>
<organism evidence="8 9">
    <name type="scientific">Metabacillus mangrovi</name>
    <dbReference type="NCBI Taxonomy" id="1491830"/>
    <lineage>
        <taxon>Bacteria</taxon>
        <taxon>Bacillati</taxon>
        <taxon>Bacillota</taxon>
        <taxon>Bacilli</taxon>
        <taxon>Bacillales</taxon>
        <taxon>Bacillaceae</taxon>
        <taxon>Metabacillus</taxon>
    </lineage>
</organism>